<dbReference type="OrthoDB" id="410198at2759"/>
<keyword evidence="1" id="KW-0808">Transferase</keyword>
<gene>
    <name evidence="4" type="ORF">JX265_013519</name>
</gene>
<dbReference type="Proteomes" id="UP000829685">
    <property type="component" value="Unassembled WGS sequence"/>
</dbReference>
<dbReference type="SUPFAM" id="SSF55729">
    <property type="entry name" value="Acyl-CoA N-acyltransferases (Nat)"/>
    <property type="match status" value="1"/>
</dbReference>
<keyword evidence="5" id="KW-1185">Reference proteome</keyword>
<evidence type="ECO:0000313" key="4">
    <source>
        <dbReference type="EMBL" id="KAI1849872.1"/>
    </source>
</evidence>
<evidence type="ECO:0000256" key="1">
    <source>
        <dbReference type="ARBA" id="ARBA00022679"/>
    </source>
</evidence>
<dbReference type="PANTHER" id="PTHR43420">
    <property type="entry name" value="ACETYLTRANSFERASE"/>
    <property type="match status" value="1"/>
</dbReference>
<sequence length="139" mass="15187">MGEVTVSIRAIHAADTYPLRHVVLWPDRPAEYVQLPDDASGQHFGAFVSGELVSVISLFPDGESARFRKFATAAPWQGKGVGSALLQHTIAAARQTGAGSIWCDARSSALPFYQRFGMQAEGDTFYKGEVPYLLMRRAL</sequence>
<dbReference type="InterPro" id="IPR000182">
    <property type="entry name" value="GNAT_dom"/>
</dbReference>
<feature type="domain" description="N-acetyltransferase" evidence="3">
    <location>
        <begin position="3"/>
        <end position="139"/>
    </location>
</feature>
<dbReference type="AlphaFoldDB" id="A0A9Q0AHM3"/>
<name>A0A9Q0AHM3_9PEZI</name>
<dbReference type="EMBL" id="JAFIMR010000073">
    <property type="protein sequence ID" value="KAI1849872.1"/>
    <property type="molecule type" value="Genomic_DNA"/>
</dbReference>
<dbReference type="InterPro" id="IPR050680">
    <property type="entry name" value="YpeA/RimI_acetyltransf"/>
</dbReference>
<comment type="caution">
    <text evidence="4">The sequence shown here is derived from an EMBL/GenBank/DDBJ whole genome shotgun (WGS) entry which is preliminary data.</text>
</comment>
<dbReference type="GO" id="GO:0016747">
    <property type="term" value="F:acyltransferase activity, transferring groups other than amino-acyl groups"/>
    <property type="evidence" value="ECO:0007669"/>
    <property type="project" value="InterPro"/>
</dbReference>
<protein>
    <recommendedName>
        <fullName evidence="3">N-acetyltransferase domain-containing protein</fullName>
    </recommendedName>
</protein>
<dbReference type="InterPro" id="IPR016181">
    <property type="entry name" value="Acyl_CoA_acyltransferase"/>
</dbReference>
<organism evidence="4 5">
    <name type="scientific">Neoarthrinium moseri</name>
    <dbReference type="NCBI Taxonomy" id="1658444"/>
    <lineage>
        <taxon>Eukaryota</taxon>
        <taxon>Fungi</taxon>
        <taxon>Dikarya</taxon>
        <taxon>Ascomycota</taxon>
        <taxon>Pezizomycotina</taxon>
        <taxon>Sordariomycetes</taxon>
        <taxon>Xylariomycetidae</taxon>
        <taxon>Amphisphaeriales</taxon>
        <taxon>Apiosporaceae</taxon>
        <taxon>Neoarthrinium</taxon>
    </lineage>
</organism>
<evidence type="ECO:0000259" key="3">
    <source>
        <dbReference type="PROSITE" id="PS51186"/>
    </source>
</evidence>
<accession>A0A9Q0AHM3</accession>
<dbReference type="Gene3D" id="3.40.630.30">
    <property type="match status" value="1"/>
</dbReference>
<evidence type="ECO:0000313" key="5">
    <source>
        <dbReference type="Proteomes" id="UP000829685"/>
    </source>
</evidence>
<reference evidence="4" key="1">
    <citation type="submission" date="2021-03" db="EMBL/GenBank/DDBJ databases">
        <title>Revisited historic fungal species revealed as producer of novel bioactive compounds through whole genome sequencing and comparative genomics.</title>
        <authorList>
            <person name="Vignolle G.A."/>
            <person name="Hochenegger N."/>
            <person name="Mach R.L."/>
            <person name="Mach-Aigner A.R."/>
            <person name="Javad Rahimi M."/>
            <person name="Salim K.A."/>
            <person name="Chan C.M."/>
            <person name="Lim L.B.L."/>
            <person name="Cai F."/>
            <person name="Druzhinina I.S."/>
            <person name="U'Ren J.M."/>
            <person name="Derntl C."/>
        </authorList>
    </citation>
    <scope>NUCLEOTIDE SEQUENCE</scope>
    <source>
        <strain evidence="4">TUCIM 5799</strain>
    </source>
</reference>
<dbReference type="CDD" id="cd04301">
    <property type="entry name" value="NAT_SF"/>
    <property type="match status" value="1"/>
</dbReference>
<dbReference type="Pfam" id="PF13673">
    <property type="entry name" value="Acetyltransf_10"/>
    <property type="match status" value="1"/>
</dbReference>
<evidence type="ECO:0000256" key="2">
    <source>
        <dbReference type="ARBA" id="ARBA00023315"/>
    </source>
</evidence>
<proteinExistence type="predicted"/>
<keyword evidence="2" id="KW-0012">Acyltransferase</keyword>
<dbReference type="PROSITE" id="PS51186">
    <property type="entry name" value="GNAT"/>
    <property type="match status" value="1"/>
</dbReference>